<feature type="region of interest" description="Disordered" evidence="1">
    <location>
        <begin position="47"/>
        <end position="139"/>
    </location>
</feature>
<name>A0ABV4U8I6_9BACT</name>
<proteinExistence type="predicted"/>
<organism evidence="2 3">
    <name type="scientific">Natronomicrosphaera hydrolytica</name>
    <dbReference type="NCBI Taxonomy" id="3242702"/>
    <lineage>
        <taxon>Bacteria</taxon>
        <taxon>Pseudomonadati</taxon>
        <taxon>Planctomycetota</taxon>
        <taxon>Phycisphaerae</taxon>
        <taxon>Phycisphaerales</taxon>
        <taxon>Phycisphaeraceae</taxon>
        <taxon>Natronomicrosphaera</taxon>
    </lineage>
</organism>
<evidence type="ECO:0000313" key="3">
    <source>
        <dbReference type="Proteomes" id="UP001575105"/>
    </source>
</evidence>
<comment type="caution">
    <text evidence="2">The sequence shown here is derived from an EMBL/GenBank/DDBJ whole genome shotgun (WGS) entry which is preliminary data.</text>
</comment>
<protein>
    <submittedName>
        <fullName evidence="2">Uncharacterized protein</fullName>
    </submittedName>
</protein>
<gene>
    <name evidence="2" type="ORF">ACERK3_16615</name>
</gene>
<dbReference type="RefSeq" id="WP_425346834.1">
    <property type="nucleotide sequence ID" value="NZ_JBGUBD010000013.1"/>
</dbReference>
<dbReference type="Proteomes" id="UP001575105">
    <property type="component" value="Unassembled WGS sequence"/>
</dbReference>
<feature type="compositionally biased region" description="Acidic residues" evidence="1">
    <location>
        <begin position="93"/>
        <end position="111"/>
    </location>
</feature>
<evidence type="ECO:0000313" key="2">
    <source>
        <dbReference type="EMBL" id="MFA9479908.1"/>
    </source>
</evidence>
<dbReference type="EMBL" id="JBGUBD010000013">
    <property type="protein sequence ID" value="MFA9479908.1"/>
    <property type="molecule type" value="Genomic_DNA"/>
</dbReference>
<reference evidence="2 3" key="1">
    <citation type="submission" date="2024-08" db="EMBL/GenBank/DDBJ databases">
        <title>Whole-genome sequencing of halo(alkali)philic microorganisms from hypersaline lakes.</title>
        <authorList>
            <person name="Sorokin D.Y."/>
            <person name="Merkel A.Y."/>
            <person name="Messina E."/>
            <person name="Yakimov M."/>
        </authorList>
    </citation>
    <scope>NUCLEOTIDE SEQUENCE [LARGE SCALE GENOMIC DNA]</scope>
    <source>
        <strain evidence="2 3">AB-hyl4</strain>
    </source>
</reference>
<evidence type="ECO:0000256" key="1">
    <source>
        <dbReference type="SAM" id="MobiDB-lite"/>
    </source>
</evidence>
<sequence>MGVLGTGAAAGVAQVGLQAQQVARQQAKQVADRAYVLQRHKEVRETRLKGLEEDDAAEAETALHVDGVLSDPDRHPDTSPNGGKHHHHQDQQADSDADVGEGEADASDEASVEGLTYASPLQRKHRTPPAVQHRLDVKA</sequence>
<keyword evidence="3" id="KW-1185">Reference proteome</keyword>
<accession>A0ABV4U8I6</accession>